<dbReference type="OrthoDB" id="266138at2759"/>
<dbReference type="PANTHER" id="PTHR45712">
    <property type="entry name" value="AGAP008170-PA"/>
    <property type="match status" value="1"/>
</dbReference>
<evidence type="ECO:0000256" key="1">
    <source>
        <dbReference type="ARBA" id="ARBA00022614"/>
    </source>
</evidence>
<dbReference type="InterPro" id="IPR032675">
    <property type="entry name" value="LRR_dom_sf"/>
</dbReference>
<evidence type="ECO:0000313" key="4">
    <source>
        <dbReference type="Proteomes" id="UP000192758"/>
    </source>
</evidence>
<dbReference type="VEuPathDB" id="MicrosporidiaDB:EHP00_249"/>
<gene>
    <name evidence="3" type="primary">Ppp1r7</name>
    <name evidence="3" type="ORF">EHP00_249</name>
</gene>
<comment type="caution">
    <text evidence="3">The sequence shown here is derived from an EMBL/GenBank/DDBJ whole genome shotgun (WGS) entry which is preliminary data.</text>
</comment>
<name>A0A1W0E6L9_9MICR</name>
<accession>A0A1W0E6L9</accession>
<evidence type="ECO:0000313" key="3">
    <source>
        <dbReference type="EMBL" id="OQS54895.1"/>
    </source>
</evidence>
<proteinExistence type="predicted"/>
<keyword evidence="4" id="KW-1185">Reference proteome</keyword>
<dbReference type="PRINTS" id="PR00019">
    <property type="entry name" value="LEURICHRPT"/>
</dbReference>
<dbReference type="PANTHER" id="PTHR45712:SF22">
    <property type="entry name" value="INSULIN-LIKE GROWTH FACTOR-BINDING PROTEIN COMPLEX ACID LABILE SUBUNIT"/>
    <property type="match status" value="1"/>
</dbReference>
<sequence>MDNFSEDECFYFNNQRGKELVIDSNCKAFELRRNKLEKIPESLPSTLKYLDISDNLLKNIETERFTEIEVLDMGYNLLQDHDSIKNDTLSELYIMSNDIKEISKSLQYNKSLIKFDIAANRIFEISNLKFISEKIEEIYLGANKINNFNVDLTHLRNLKILDLQYNNLEEFDCSLLPKSVEILLLNNNKRLCKLKNQRAFKMLDLGDTKAKSAE</sequence>
<dbReference type="EMBL" id="MNPJ01000016">
    <property type="protein sequence ID" value="OQS54895.1"/>
    <property type="molecule type" value="Genomic_DNA"/>
</dbReference>
<dbReference type="InterPro" id="IPR001611">
    <property type="entry name" value="Leu-rich_rpt"/>
</dbReference>
<reference evidence="3 4" key="1">
    <citation type="journal article" date="2017" name="Environ. Microbiol.">
        <title>Decay of the glycolytic pathway and adaptation to intranuclear parasitism within Enterocytozoonidae microsporidia.</title>
        <authorList>
            <person name="Wiredu Boakye D."/>
            <person name="Jaroenlak P."/>
            <person name="Prachumwat A."/>
            <person name="Williams T.A."/>
            <person name="Bateman K.S."/>
            <person name="Itsathitphaisarn O."/>
            <person name="Sritunyalucksana K."/>
            <person name="Paszkiewicz K.H."/>
            <person name="Moore K.A."/>
            <person name="Stentiford G.D."/>
            <person name="Williams B.A."/>
        </authorList>
    </citation>
    <scope>NUCLEOTIDE SEQUENCE [LARGE SCALE GENOMIC DNA]</scope>
    <source>
        <strain evidence="3 4">TH1</strain>
    </source>
</reference>
<dbReference type="Proteomes" id="UP000192758">
    <property type="component" value="Unassembled WGS sequence"/>
</dbReference>
<dbReference type="PROSITE" id="PS51450">
    <property type="entry name" value="LRR"/>
    <property type="match status" value="1"/>
</dbReference>
<evidence type="ECO:0000256" key="2">
    <source>
        <dbReference type="ARBA" id="ARBA00022737"/>
    </source>
</evidence>
<dbReference type="AlphaFoldDB" id="A0A1W0E6L9"/>
<dbReference type="STRING" id="646526.A0A1W0E6L9"/>
<dbReference type="SUPFAM" id="SSF52058">
    <property type="entry name" value="L domain-like"/>
    <property type="match status" value="1"/>
</dbReference>
<dbReference type="InterPro" id="IPR050333">
    <property type="entry name" value="SLRP"/>
</dbReference>
<protein>
    <submittedName>
        <fullName evidence="3">Ppp1r7</fullName>
    </submittedName>
</protein>
<keyword evidence="2" id="KW-0677">Repeat</keyword>
<keyword evidence="1" id="KW-0433">Leucine-rich repeat</keyword>
<organism evidence="3 4">
    <name type="scientific">Ecytonucleospora hepatopenaei</name>
    <dbReference type="NCBI Taxonomy" id="646526"/>
    <lineage>
        <taxon>Eukaryota</taxon>
        <taxon>Fungi</taxon>
        <taxon>Fungi incertae sedis</taxon>
        <taxon>Microsporidia</taxon>
        <taxon>Enterocytozoonidae</taxon>
        <taxon>Ecytonucleospora</taxon>
    </lineage>
</organism>
<dbReference type="Gene3D" id="3.80.10.10">
    <property type="entry name" value="Ribonuclease Inhibitor"/>
    <property type="match status" value="1"/>
</dbReference>